<keyword evidence="2 3" id="KW-0808">Transferase</keyword>
<accession>A0A7Z0WJZ6</accession>
<dbReference type="GO" id="GO:0006633">
    <property type="term" value="P:fatty acid biosynthetic process"/>
    <property type="evidence" value="ECO:0007669"/>
    <property type="project" value="TreeGrafter"/>
</dbReference>
<gene>
    <name evidence="5" type="ORF">BLA60_21195</name>
</gene>
<dbReference type="OrthoDB" id="9808669at2"/>
<name>A0A7Z0WJZ6_9PSEU</name>
<keyword evidence="6" id="KW-1185">Reference proteome</keyword>
<dbReference type="PANTHER" id="PTHR11712">
    <property type="entry name" value="POLYKETIDE SYNTHASE-RELATED"/>
    <property type="match status" value="1"/>
</dbReference>
<dbReference type="PANTHER" id="PTHR11712:SF347">
    <property type="entry name" value="BETA KETOACYL-ACYL CARRIER PROTEIN SYNTHASE"/>
    <property type="match status" value="1"/>
</dbReference>
<organism evidence="5 6">
    <name type="scientific">Actinophytocola xinjiangensis</name>
    <dbReference type="NCBI Taxonomy" id="485602"/>
    <lineage>
        <taxon>Bacteria</taxon>
        <taxon>Bacillati</taxon>
        <taxon>Actinomycetota</taxon>
        <taxon>Actinomycetes</taxon>
        <taxon>Pseudonocardiales</taxon>
        <taxon>Pseudonocardiaceae</taxon>
    </lineage>
</organism>
<dbReference type="EMBL" id="MSIF01000010">
    <property type="protein sequence ID" value="OLF09100.1"/>
    <property type="molecule type" value="Genomic_DNA"/>
</dbReference>
<dbReference type="Pfam" id="PF00109">
    <property type="entry name" value="ketoacyl-synt"/>
    <property type="match status" value="1"/>
</dbReference>
<reference evidence="5 6" key="1">
    <citation type="submission" date="2016-12" db="EMBL/GenBank/DDBJ databases">
        <title>The draft genome sequence of Actinophytocola xinjiangensis.</title>
        <authorList>
            <person name="Wang W."/>
            <person name="Yuan L."/>
        </authorList>
    </citation>
    <scope>NUCLEOTIDE SEQUENCE [LARGE SCALE GENOMIC DNA]</scope>
    <source>
        <strain evidence="5 6">CGMCC 4.4663</strain>
    </source>
</reference>
<dbReference type="SUPFAM" id="SSF53901">
    <property type="entry name" value="Thiolase-like"/>
    <property type="match status" value="2"/>
</dbReference>
<dbReference type="GO" id="GO:0004315">
    <property type="term" value="F:3-oxoacyl-[acyl-carrier-protein] synthase activity"/>
    <property type="evidence" value="ECO:0007669"/>
    <property type="project" value="TreeGrafter"/>
</dbReference>
<dbReference type="Proteomes" id="UP000185696">
    <property type="component" value="Unassembled WGS sequence"/>
</dbReference>
<protein>
    <submittedName>
        <fullName evidence="5">3-oxoacyl-ACP synthase</fullName>
    </submittedName>
</protein>
<evidence type="ECO:0000313" key="5">
    <source>
        <dbReference type="EMBL" id="OLF09100.1"/>
    </source>
</evidence>
<feature type="domain" description="Ketosynthase family 3 (KS3)" evidence="4">
    <location>
        <begin position="1"/>
        <end position="373"/>
    </location>
</feature>
<comment type="similarity">
    <text evidence="1 3">Belongs to the thiolase-like superfamily. Beta-ketoacyl-ACP synthases family.</text>
</comment>
<evidence type="ECO:0000313" key="6">
    <source>
        <dbReference type="Proteomes" id="UP000185696"/>
    </source>
</evidence>
<proteinExistence type="inferred from homology"/>
<comment type="caution">
    <text evidence="5">The sequence shown here is derived from an EMBL/GenBank/DDBJ whole genome shotgun (WGS) entry which is preliminary data.</text>
</comment>
<dbReference type="Gene3D" id="3.40.47.10">
    <property type="match status" value="1"/>
</dbReference>
<dbReference type="AlphaFoldDB" id="A0A7Z0WJZ6"/>
<evidence type="ECO:0000256" key="3">
    <source>
        <dbReference type="RuleBase" id="RU003694"/>
    </source>
</evidence>
<dbReference type="InterPro" id="IPR020841">
    <property type="entry name" value="PKS_Beta-ketoAc_synthase_dom"/>
</dbReference>
<evidence type="ECO:0000256" key="1">
    <source>
        <dbReference type="ARBA" id="ARBA00008467"/>
    </source>
</evidence>
<dbReference type="InterPro" id="IPR016039">
    <property type="entry name" value="Thiolase-like"/>
</dbReference>
<dbReference type="InterPro" id="IPR000794">
    <property type="entry name" value="Beta-ketoacyl_synthase"/>
</dbReference>
<dbReference type="Pfam" id="PF02801">
    <property type="entry name" value="Ketoacyl-synt_C"/>
    <property type="match status" value="1"/>
</dbReference>
<dbReference type="PROSITE" id="PS52004">
    <property type="entry name" value="KS3_2"/>
    <property type="match status" value="1"/>
</dbReference>
<evidence type="ECO:0000256" key="2">
    <source>
        <dbReference type="ARBA" id="ARBA00022679"/>
    </source>
</evidence>
<evidence type="ECO:0000259" key="4">
    <source>
        <dbReference type="PROSITE" id="PS52004"/>
    </source>
</evidence>
<sequence>MSWAITGVGAVASIGRDTDEVFSALLAGRDGLRPQRGFDQTNLNASQLFEIDDRAGGPDRPCRATGFLLDAVAEAVSDAGLTDLTGVPVLVGTGLRELRSVELWARGAAELTTDQLHFGTALRERFGATDTHTFANACSASLYALALGTDLLEQEATDTVVVAGVDSITETMFGLSDRVQLRPPAAVRPFDDGRMGTILGEGAAAVVLRRDTAPRAPLGRVRAVAVNCDAYHSTAPDPDGVRAAIVAAHRLAGVKPDDIGLVVAHGTGTPLNDHVEAAVTREIFAGVATQPLFAAIKSMTGHTSGAAGLLNLIVALRSMTGGQVPPITGLTDPIVEVRGFPLPSAGPLPCEATVAQVHAFGFGGINAVAIVEVGA</sequence>
<dbReference type="RefSeq" id="WP_075134690.1">
    <property type="nucleotide sequence ID" value="NZ_MSIF01000010.1"/>
</dbReference>
<dbReference type="SMART" id="SM00825">
    <property type="entry name" value="PKS_KS"/>
    <property type="match status" value="1"/>
</dbReference>
<dbReference type="InterPro" id="IPR014031">
    <property type="entry name" value="Ketoacyl_synth_C"/>
</dbReference>
<dbReference type="InterPro" id="IPR014030">
    <property type="entry name" value="Ketoacyl_synth_N"/>
</dbReference>